<comment type="caution">
    <text evidence="3">The sequence shown here is derived from an EMBL/GenBank/DDBJ whole genome shotgun (WGS) entry which is preliminary data.</text>
</comment>
<name>A0A6L2KX53_TANCI</name>
<dbReference type="InterPro" id="IPR005162">
    <property type="entry name" value="Retrotrans_gag_dom"/>
</dbReference>
<organism evidence="3">
    <name type="scientific">Tanacetum cinerariifolium</name>
    <name type="common">Dalmatian daisy</name>
    <name type="synonym">Chrysanthemum cinerariifolium</name>
    <dbReference type="NCBI Taxonomy" id="118510"/>
    <lineage>
        <taxon>Eukaryota</taxon>
        <taxon>Viridiplantae</taxon>
        <taxon>Streptophyta</taxon>
        <taxon>Embryophyta</taxon>
        <taxon>Tracheophyta</taxon>
        <taxon>Spermatophyta</taxon>
        <taxon>Magnoliopsida</taxon>
        <taxon>eudicotyledons</taxon>
        <taxon>Gunneridae</taxon>
        <taxon>Pentapetalae</taxon>
        <taxon>asterids</taxon>
        <taxon>campanulids</taxon>
        <taxon>Asterales</taxon>
        <taxon>Asteraceae</taxon>
        <taxon>Asteroideae</taxon>
        <taxon>Anthemideae</taxon>
        <taxon>Anthemidinae</taxon>
        <taxon>Tanacetum</taxon>
    </lineage>
</organism>
<gene>
    <name evidence="3" type="ORF">Tci_026231</name>
</gene>
<feature type="compositionally biased region" description="Low complexity" evidence="1">
    <location>
        <begin position="294"/>
        <end position="328"/>
    </location>
</feature>
<feature type="region of interest" description="Disordered" evidence="1">
    <location>
        <begin position="407"/>
        <end position="465"/>
    </location>
</feature>
<protein>
    <recommendedName>
        <fullName evidence="2">Retrotransposon gag domain-containing protein</fullName>
    </recommendedName>
</protein>
<evidence type="ECO:0000259" key="2">
    <source>
        <dbReference type="Pfam" id="PF03732"/>
    </source>
</evidence>
<dbReference type="Pfam" id="PF03732">
    <property type="entry name" value="Retrotrans_gag"/>
    <property type="match status" value="1"/>
</dbReference>
<feature type="compositionally biased region" description="Low complexity" evidence="1">
    <location>
        <begin position="207"/>
        <end position="222"/>
    </location>
</feature>
<evidence type="ECO:0000256" key="1">
    <source>
        <dbReference type="SAM" id="MobiDB-lite"/>
    </source>
</evidence>
<dbReference type="PANTHER" id="PTHR33223:SF11">
    <property type="entry name" value="ELEMENT PROTEIN, PUTATIVE-RELATED"/>
    <property type="match status" value="1"/>
</dbReference>
<proteinExistence type="predicted"/>
<feature type="compositionally biased region" description="Basic and acidic residues" evidence="1">
    <location>
        <begin position="447"/>
        <end position="458"/>
    </location>
</feature>
<feature type="domain" description="Retrotransposon gag" evidence="2">
    <location>
        <begin position="116"/>
        <end position="179"/>
    </location>
</feature>
<reference evidence="3" key="1">
    <citation type="journal article" date="2019" name="Sci. Rep.">
        <title>Draft genome of Tanacetum cinerariifolium, the natural source of mosquito coil.</title>
        <authorList>
            <person name="Yamashiro T."/>
            <person name="Shiraishi A."/>
            <person name="Satake H."/>
            <person name="Nakayama K."/>
        </authorList>
    </citation>
    <scope>NUCLEOTIDE SEQUENCE</scope>
</reference>
<feature type="compositionally biased region" description="Polar residues" evidence="1">
    <location>
        <begin position="407"/>
        <end position="423"/>
    </location>
</feature>
<sequence length="465" mass="53397">MRTRRSYFPTNVTIPRHQRKQISNIVEPEIRTIVEMVDNRTMAQMLQASIEGYEDAIVVPLINANIFELKQTLINLVQSNQFTGRQDPHNHLRFFNKVTSTFRHPEVPNTTIKLLLFPFSLESEARTWLDKEHPRSILTWEDLVSKFINQFFPPSKTTYLRNKIINFLQKLNETFNEAREHKIPRDGLAIAESKSKVRNSRSRVTDSRVSTNAPLPSSSPSNSFELQQIAASLKVKLDIQMSHFEKSLNDMEALVVTPPAPIKAVEKMCVTFGNFVHGNRHPNLSNQMRPPGFNQPNQQNNQNNQSRYQGNNFNPNHNQNHGNNQGVVYQNPPPQALIYQAPVQQNSVTNNKFEAYTKANDANMNNLQLKFDNFQRNQQDFQKSFEKKQDDFQNMMMSFMQNLYNNKASSSSSLPSNTIPNPRNESKVIRTRSGISYDGPPIPPPVMEKEPEATKDTELPSTKNI</sequence>
<dbReference type="PANTHER" id="PTHR33223">
    <property type="entry name" value="CCHC-TYPE DOMAIN-CONTAINING PROTEIN"/>
    <property type="match status" value="1"/>
</dbReference>
<feature type="region of interest" description="Disordered" evidence="1">
    <location>
        <begin position="197"/>
        <end position="222"/>
    </location>
</feature>
<feature type="region of interest" description="Disordered" evidence="1">
    <location>
        <begin position="280"/>
        <end position="328"/>
    </location>
</feature>
<accession>A0A6L2KX53</accession>
<dbReference type="AlphaFoldDB" id="A0A6L2KX53"/>
<evidence type="ECO:0000313" key="3">
    <source>
        <dbReference type="EMBL" id="GEU54253.1"/>
    </source>
</evidence>
<dbReference type="EMBL" id="BKCJ010003304">
    <property type="protein sequence ID" value="GEU54253.1"/>
    <property type="molecule type" value="Genomic_DNA"/>
</dbReference>